<proteinExistence type="predicted"/>
<dbReference type="AlphaFoldDB" id="K2GXH1"/>
<reference evidence="1" key="1">
    <citation type="journal article" date="2012" name="Science">
        <title>Fermentation, hydrogen, and sulfur metabolism in multiple uncultivated bacterial phyla.</title>
        <authorList>
            <person name="Wrighton K.C."/>
            <person name="Thomas B.C."/>
            <person name="Sharon I."/>
            <person name="Miller C.S."/>
            <person name="Castelle C.J."/>
            <person name="VerBerkmoes N.C."/>
            <person name="Wilkins M.J."/>
            <person name="Hettich R.L."/>
            <person name="Lipton M.S."/>
            <person name="Williams K.H."/>
            <person name="Long P.E."/>
            <person name="Banfield J.F."/>
        </authorList>
    </citation>
    <scope>NUCLEOTIDE SEQUENCE [LARGE SCALE GENOMIC DNA]</scope>
</reference>
<comment type="caution">
    <text evidence="1">The sequence shown here is derived from an EMBL/GenBank/DDBJ whole genome shotgun (WGS) entry which is preliminary data.</text>
</comment>
<evidence type="ECO:0000313" key="1">
    <source>
        <dbReference type="EMBL" id="EKE28090.1"/>
    </source>
</evidence>
<gene>
    <name evidence="1" type="ORF">ACD_3C00101G0001</name>
</gene>
<organism evidence="1">
    <name type="scientific">uncultured bacterium</name>
    <name type="common">gcode 4</name>
    <dbReference type="NCBI Taxonomy" id="1234023"/>
    <lineage>
        <taxon>Bacteria</taxon>
        <taxon>environmental samples</taxon>
    </lineage>
</organism>
<sequence length="218" mass="26387">MANIVTQVEIERDIARQTQKNNEDFSLKRFYEILEELKLNENDFEFPWQKDAIIYRALILAFAEVYVKWDESLSFDVTWSEYLKDTASEQIKSLHICLEINKDWEWEDVEPVWYAEFADLLKTHLNLIPSELSSKIDMYISYNLGDKWGIEIKSGQVKPFSDHELKEVWTDNAWEIWFTDKYKIERTFRNTVYNKIDWHLRLLELQKQTKDKAMIWIQ</sequence>
<protein>
    <submittedName>
        <fullName evidence="1">Uncharacterized protein</fullName>
    </submittedName>
</protein>
<dbReference type="EMBL" id="AMFJ01000375">
    <property type="protein sequence ID" value="EKE28090.1"/>
    <property type="molecule type" value="Genomic_DNA"/>
</dbReference>
<accession>K2GXH1</accession>
<name>K2GXH1_9BACT</name>